<reference evidence="2 3" key="1">
    <citation type="submission" date="2019-05" db="EMBL/GenBank/DDBJ databases">
        <title>Culicoidintestinum kansasii gen. nov., sp. nov. from the gastrointestinal tract of the biting midge, Culicoides sonorensis.</title>
        <authorList>
            <person name="Neupane S."/>
            <person name="Ghosh A."/>
            <person name="Gunther S."/>
            <person name="Martin K."/>
            <person name="Zurek L."/>
        </authorList>
    </citation>
    <scope>NUCLEOTIDE SEQUENCE [LARGE SCALE GENOMIC DNA]</scope>
    <source>
        <strain evidence="2 3">CS-1</strain>
    </source>
</reference>
<comment type="caution">
    <text evidence="2">The sequence shown here is derived from an EMBL/GenBank/DDBJ whole genome shotgun (WGS) entry which is preliminary data.</text>
</comment>
<evidence type="ECO:0000313" key="3">
    <source>
        <dbReference type="Proteomes" id="UP000306912"/>
    </source>
</evidence>
<organism evidence="2 3">
    <name type="scientific">Culicoidibacter larvae</name>
    <dbReference type="NCBI Taxonomy" id="2579976"/>
    <lineage>
        <taxon>Bacteria</taxon>
        <taxon>Bacillati</taxon>
        <taxon>Bacillota</taxon>
        <taxon>Culicoidibacteria</taxon>
        <taxon>Culicoidibacterales</taxon>
        <taxon>Culicoidibacteraceae</taxon>
        <taxon>Culicoidibacter</taxon>
    </lineage>
</organism>
<accession>A0A5R8QCZ8</accession>
<evidence type="ECO:0000259" key="1">
    <source>
        <dbReference type="SMART" id="SM00901"/>
    </source>
</evidence>
<dbReference type="Proteomes" id="UP000306912">
    <property type="component" value="Unassembled WGS sequence"/>
</dbReference>
<proteinExistence type="predicted"/>
<protein>
    <submittedName>
        <fullName evidence="2">FRG domain-containing protein</fullName>
    </submittedName>
</protein>
<keyword evidence="3" id="KW-1185">Reference proteome</keyword>
<sequence>MKKYIKELNLLCEEVRFNYNKNIKAQIIQMIQTIISEYALTGIRKEKFELIITLLDDCTTKEEINDQLLLAIKLSNSEYKIPIISSVQEYIAVIKDICSNYRVNQEMCLFRGEAQTFDIPMQPNIFRNGQLNISNTFEQELFYQLKTYNILRQHREDDFLEGAIQAQHGGFGSRLLDISYNCLIALYFACEFGFDNTNLNNWIDNLGHVFVFNFPKIFNPGAKEIQSFYKNIISNNNILDMPLFNRNVKILSHSKVNERVVSQYGGFILFPSMNYIPIDSAHYKHIYINTDKKKEILEDLQFLFGIHKGTIYPETENMVKWIQEQTEKSNVDLKINFAYELDASFDLFQRELDAIYDEAEDDILRQIENLLQKYLDDIEYSIPQIGKVISTEEQLILLFVYMKNILLEIYNCRLNNVNIYMELFHPKVETIIKKVDKSVKIENDTEIRLIKKEINKIFEEIYYE</sequence>
<dbReference type="InParanoid" id="A0A5R8QCZ8"/>
<name>A0A5R8QCZ8_9FIRM</name>
<dbReference type="AlphaFoldDB" id="A0A5R8QCZ8"/>
<dbReference type="SMART" id="SM00901">
    <property type="entry name" value="FRG"/>
    <property type="match status" value="1"/>
</dbReference>
<dbReference type="Pfam" id="PF08867">
    <property type="entry name" value="FRG"/>
    <property type="match status" value="1"/>
</dbReference>
<feature type="domain" description="FRG" evidence="1">
    <location>
        <begin position="104"/>
        <end position="201"/>
    </location>
</feature>
<dbReference type="EMBL" id="VBWP01000005">
    <property type="protein sequence ID" value="TLG73853.1"/>
    <property type="molecule type" value="Genomic_DNA"/>
</dbReference>
<evidence type="ECO:0000313" key="2">
    <source>
        <dbReference type="EMBL" id="TLG73853.1"/>
    </source>
</evidence>
<dbReference type="InterPro" id="IPR014966">
    <property type="entry name" value="FRG-dom"/>
</dbReference>
<dbReference type="OrthoDB" id="9816036at2"/>
<gene>
    <name evidence="2" type="ORF">FEZ08_06880</name>
</gene>
<dbReference type="RefSeq" id="WP_138190990.1">
    <property type="nucleotide sequence ID" value="NZ_VBWP01000005.1"/>
</dbReference>